<keyword evidence="1" id="KW-0732">Signal</keyword>
<dbReference type="CDD" id="cd00102">
    <property type="entry name" value="IPT"/>
    <property type="match status" value="1"/>
</dbReference>
<gene>
    <name evidence="3" type="ORF">CLV62_10120</name>
</gene>
<proteinExistence type="predicted"/>
<dbReference type="Gene3D" id="2.60.40.10">
    <property type="entry name" value="Immunoglobulins"/>
    <property type="match status" value="3"/>
</dbReference>
<dbReference type="Proteomes" id="UP000247973">
    <property type="component" value="Unassembled WGS sequence"/>
</dbReference>
<sequence length="488" mass="53578">MKNTNIFFKAVYILSFFLLACTSCNENLVEDATNTSAPNITDFSPKSGKVGTEIKITGENLLKLDTIYIGGGMATVKYLINSREAVATVTSTSKTGKLKVSGVYGAFESSDVFTVTYVAPVINMSTFPSEGKANDNVLIEGTDMDAVIEVYFETTKAEIITQTTTELIVKVPYFEENNVDVFLSYNTESGVKKTGTTGKPFSLDKPQPTVESYDKSAEVGETIIIKGTNLSLVDKVMFDKKEATISLKEDKSISVIVPSGYTATSKAVLKLIYYVDRELIVTSDFQVIVPQINYWPDVTLFANDVTTTDNFFNAMSGKIYNPCNYSGNAKNVYFYLTITSTSLAFNNPRNGINQIKNFKCENVALPSDTVGTLNVKFRRMDPTNSADNIFIEKVKNKTLTSISQAELEEAGVIKAGTSSFRHNGVPGDPNNMYSVGDIILFQHYNTTNLTNTTAPIIGTGFLEVVKITSKDPKTDKTSSVTFNCYFQK</sequence>
<dbReference type="RefSeq" id="WP_170119974.1">
    <property type="nucleotide sequence ID" value="NZ_QICL01000001.1"/>
</dbReference>
<name>A0A2V3PSQ7_9BACT</name>
<dbReference type="EMBL" id="QICL01000001">
    <property type="protein sequence ID" value="PXV68757.1"/>
    <property type="molecule type" value="Genomic_DNA"/>
</dbReference>
<comment type="caution">
    <text evidence="3">The sequence shown here is derived from an EMBL/GenBank/DDBJ whole genome shotgun (WGS) entry which is preliminary data.</text>
</comment>
<evidence type="ECO:0000313" key="4">
    <source>
        <dbReference type="Proteomes" id="UP000247973"/>
    </source>
</evidence>
<evidence type="ECO:0000259" key="2">
    <source>
        <dbReference type="Pfam" id="PF01833"/>
    </source>
</evidence>
<dbReference type="PROSITE" id="PS51257">
    <property type="entry name" value="PROKAR_LIPOPROTEIN"/>
    <property type="match status" value="1"/>
</dbReference>
<dbReference type="Pfam" id="PF01833">
    <property type="entry name" value="TIG"/>
    <property type="match status" value="3"/>
</dbReference>
<feature type="domain" description="IPT/TIG" evidence="2">
    <location>
        <begin position="208"/>
        <end position="267"/>
    </location>
</feature>
<evidence type="ECO:0000313" key="3">
    <source>
        <dbReference type="EMBL" id="PXV68757.1"/>
    </source>
</evidence>
<dbReference type="InterPro" id="IPR014756">
    <property type="entry name" value="Ig_E-set"/>
</dbReference>
<feature type="chain" id="PRO_5016006068" evidence="1">
    <location>
        <begin position="21"/>
        <end position="488"/>
    </location>
</feature>
<feature type="domain" description="IPT/TIG" evidence="2">
    <location>
        <begin position="38"/>
        <end position="117"/>
    </location>
</feature>
<keyword evidence="4" id="KW-1185">Reference proteome</keyword>
<organism evidence="3 4">
    <name type="scientific">Dysgonomonas alginatilytica</name>
    <dbReference type="NCBI Taxonomy" id="1605892"/>
    <lineage>
        <taxon>Bacteria</taxon>
        <taxon>Pseudomonadati</taxon>
        <taxon>Bacteroidota</taxon>
        <taxon>Bacteroidia</taxon>
        <taxon>Bacteroidales</taxon>
        <taxon>Dysgonomonadaceae</taxon>
        <taxon>Dysgonomonas</taxon>
    </lineage>
</organism>
<dbReference type="SUPFAM" id="SSF81296">
    <property type="entry name" value="E set domains"/>
    <property type="match status" value="2"/>
</dbReference>
<feature type="signal peptide" evidence="1">
    <location>
        <begin position="1"/>
        <end position="20"/>
    </location>
</feature>
<accession>A0A2V3PSQ7</accession>
<dbReference type="AlphaFoldDB" id="A0A2V3PSQ7"/>
<dbReference type="InterPro" id="IPR013783">
    <property type="entry name" value="Ig-like_fold"/>
</dbReference>
<evidence type="ECO:0000256" key="1">
    <source>
        <dbReference type="SAM" id="SignalP"/>
    </source>
</evidence>
<protein>
    <submittedName>
        <fullName evidence="3">IPT/TIG domain-containing protein</fullName>
    </submittedName>
</protein>
<dbReference type="InterPro" id="IPR002909">
    <property type="entry name" value="IPT_dom"/>
</dbReference>
<feature type="domain" description="IPT/TIG" evidence="2">
    <location>
        <begin position="125"/>
        <end position="192"/>
    </location>
</feature>
<reference evidence="3 4" key="1">
    <citation type="submission" date="2018-03" db="EMBL/GenBank/DDBJ databases">
        <title>Genomic Encyclopedia of Archaeal and Bacterial Type Strains, Phase II (KMG-II): from individual species to whole genera.</title>
        <authorList>
            <person name="Goeker M."/>
        </authorList>
    </citation>
    <scope>NUCLEOTIDE SEQUENCE [LARGE SCALE GENOMIC DNA]</scope>
    <source>
        <strain evidence="3 4">DSM 100214</strain>
    </source>
</reference>